<accession>A0A6V7J601</accession>
<proteinExistence type="predicted"/>
<dbReference type="EMBL" id="CADCXW020000012">
    <property type="protein sequence ID" value="CAD1546249.1"/>
    <property type="molecule type" value="Genomic_DNA"/>
</dbReference>
<sequence>MDLPLDGHHILTSQLYADDLDILGHTLADLKVEMKALEIYSQRNEPTVNSTKTKIMVFRKGERVSQEVNNLKLNGGLVEVVGRYIYLGVLISSSRNG</sequence>
<name>A0A6V7J601_9HYME</name>
<reference evidence="1" key="1">
    <citation type="submission" date="2020-07" db="EMBL/GenBank/DDBJ databases">
        <authorList>
            <person name="Ferguson B K."/>
        </authorList>
    </citation>
    <scope>NUCLEOTIDE SEQUENCE</scope>
    <source>
        <strain evidence="1">L06</strain>
    </source>
</reference>
<evidence type="ECO:0008006" key="2">
    <source>
        <dbReference type="Google" id="ProtNLM"/>
    </source>
</evidence>
<gene>
    <name evidence="1" type="ORF">BBRV_LOCUS41152</name>
</gene>
<evidence type="ECO:0000313" key="1">
    <source>
        <dbReference type="EMBL" id="CAD1546249.1"/>
    </source>
</evidence>
<organism evidence="1">
    <name type="scientific">Bracon brevicornis</name>
    <dbReference type="NCBI Taxonomy" id="1563983"/>
    <lineage>
        <taxon>Eukaryota</taxon>
        <taxon>Metazoa</taxon>
        <taxon>Ecdysozoa</taxon>
        <taxon>Arthropoda</taxon>
        <taxon>Hexapoda</taxon>
        <taxon>Insecta</taxon>
        <taxon>Pterygota</taxon>
        <taxon>Neoptera</taxon>
        <taxon>Endopterygota</taxon>
        <taxon>Hymenoptera</taxon>
        <taxon>Apocrita</taxon>
        <taxon>Ichneumonoidea</taxon>
        <taxon>Braconidae</taxon>
        <taxon>Braconinae</taxon>
        <taxon>Bracon</taxon>
    </lineage>
</organism>
<dbReference type="AlphaFoldDB" id="A0A6V7J601"/>
<protein>
    <recommendedName>
        <fullName evidence="2">Reverse transcriptase domain-containing protein</fullName>
    </recommendedName>
</protein>